<dbReference type="Pfam" id="PF07460">
    <property type="entry name" value="NUMOD3"/>
    <property type="match status" value="1"/>
</dbReference>
<protein>
    <submittedName>
        <fullName evidence="2">GrpIintron_endo, group I intron endonuclease</fullName>
    </submittedName>
</protein>
<dbReference type="EMBL" id="LR796187">
    <property type="protein sequence ID" value="CAB4124767.1"/>
    <property type="molecule type" value="Genomic_DNA"/>
</dbReference>
<feature type="domain" description="Nuclease associated modular" evidence="1">
    <location>
        <begin position="101"/>
        <end position="117"/>
    </location>
</feature>
<evidence type="ECO:0000313" key="3">
    <source>
        <dbReference type="EMBL" id="CAB5208753.1"/>
    </source>
</evidence>
<accession>A0A6J5KUX8</accession>
<organism evidence="2">
    <name type="scientific">uncultured Caudovirales phage</name>
    <dbReference type="NCBI Taxonomy" id="2100421"/>
    <lineage>
        <taxon>Viruses</taxon>
        <taxon>Duplodnaviria</taxon>
        <taxon>Heunggongvirae</taxon>
        <taxon>Uroviricota</taxon>
        <taxon>Caudoviricetes</taxon>
        <taxon>Peduoviridae</taxon>
        <taxon>Maltschvirus</taxon>
        <taxon>Maltschvirus maltsch</taxon>
    </lineage>
</organism>
<feature type="domain" description="Nuclease associated modular" evidence="1">
    <location>
        <begin position="84"/>
        <end position="100"/>
    </location>
</feature>
<dbReference type="SMART" id="SM00496">
    <property type="entry name" value="IENR2"/>
    <property type="match status" value="3"/>
</dbReference>
<dbReference type="GO" id="GO:0003677">
    <property type="term" value="F:DNA binding"/>
    <property type="evidence" value="ECO:0007669"/>
    <property type="project" value="InterPro"/>
</dbReference>
<dbReference type="EMBL" id="LR798231">
    <property type="protein sequence ID" value="CAB5208753.1"/>
    <property type="molecule type" value="Genomic_DNA"/>
</dbReference>
<dbReference type="SUPFAM" id="SSF64496">
    <property type="entry name" value="DNA-binding domain of intron-encoded endonucleases"/>
    <property type="match status" value="1"/>
</dbReference>
<evidence type="ECO:0000259" key="1">
    <source>
        <dbReference type="SMART" id="SM00496"/>
    </source>
</evidence>
<keyword evidence="2" id="KW-0540">Nuclease</keyword>
<evidence type="ECO:0000313" key="2">
    <source>
        <dbReference type="EMBL" id="CAB4124767.1"/>
    </source>
</evidence>
<keyword evidence="2" id="KW-0378">Hydrolase</keyword>
<gene>
    <name evidence="3" type="ORF">UFOVP181_146</name>
    <name evidence="2" type="ORF">UFOVP57_16</name>
</gene>
<dbReference type="GO" id="GO:0004519">
    <property type="term" value="F:endonuclease activity"/>
    <property type="evidence" value="ECO:0007669"/>
    <property type="project" value="UniProtKB-KW"/>
</dbReference>
<reference evidence="2" key="1">
    <citation type="submission" date="2020-04" db="EMBL/GenBank/DDBJ databases">
        <authorList>
            <person name="Chiriac C."/>
            <person name="Salcher M."/>
            <person name="Ghai R."/>
            <person name="Kavagutti S V."/>
        </authorList>
    </citation>
    <scope>NUCLEOTIDE SEQUENCE</scope>
</reference>
<proteinExistence type="predicted"/>
<feature type="domain" description="Nuclease associated modular" evidence="1">
    <location>
        <begin position="134"/>
        <end position="150"/>
    </location>
</feature>
<sequence length="197" mass="22809">MGIHKTKSLEDGYMGSGKLLKRAMQKHGIHNFKKDIVEFFDTELEMVQREQEIVTEEFIAKDSNYNIMPGGRFGSKERNGLTFEGYNHTQEVKEKLRQSSTGRTHSDITKKKISENNFARRNPIKQKEHASVAGSYVKSESHKQKIRESITQLHQEHNYNLGKIRIKVTCPHCNKEGANNTMSRWHFDNCKNKTILS</sequence>
<keyword evidence="2" id="KW-0255">Endonuclease</keyword>
<name>A0A6J5KUX8_9CAUD</name>
<dbReference type="InterPro" id="IPR003611">
    <property type="entry name" value="NUMOD3"/>
</dbReference>